<dbReference type="Gene3D" id="3.40.710.10">
    <property type="entry name" value="DD-peptidase/beta-lactamase superfamily"/>
    <property type="match status" value="1"/>
</dbReference>
<dbReference type="eggNOG" id="COG1680">
    <property type="taxonomic scope" value="Bacteria"/>
</dbReference>
<dbReference type="PANTHER" id="PTHR43283:SF3">
    <property type="entry name" value="BETA-LACTAMASE FAMILY PROTEIN (AFU_ORTHOLOGUE AFUA_5G07500)"/>
    <property type="match status" value="1"/>
</dbReference>
<reference evidence="3 4" key="2">
    <citation type="journal article" date="2006" name="J. Microbiol. Methods">
        <title>Genomic flank-sequencing of plasposon insertion sites for rapid identification of functional genes.</title>
        <authorList>
            <person name="Leveau J.H."/>
            <person name="Gerards S."/>
            <person name="Fritsche K."/>
            <person name="Zondag G."/>
            <person name="van Veen J.A."/>
        </authorList>
    </citation>
    <scope>NUCLEOTIDE SEQUENCE [LARGE SCALE GENOMIC DNA]</scope>
    <source>
        <strain evidence="3 4">Ter331</strain>
    </source>
</reference>
<keyword evidence="4" id="KW-1185">Reference proteome</keyword>
<evidence type="ECO:0000256" key="1">
    <source>
        <dbReference type="SAM" id="MobiDB-lite"/>
    </source>
</evidence>
<name>G0A853_COLFT</name>
<organism evidence="3 4">
    <name type="scientific">Collimonas fungivorans (strain Ter331)</name>
    <dbReference type="NCBI Taxonomy" id="1005048"/>
    <lineage>
        <taxon>Bacteria</taxon>
        <taxon>Pseudomonadati</taxon>
        <taxon>Pseudomonadota</taxon>
        <taxon>Betaproteobacteria</taxon>
        <taxon>Burkholderiales</taxon>
        <taxon>Oxalobacteraceae</taxon>
        <taxon>Collimonas</taxon>
    </lineage>
</organism>
<feature type="region of interest" description="Disordered" evidence="1">
    <location>
        <begin position="1"/>
        <end position="35"/>
    </location>
</feature>
<dbReference type="HOGENOM" id="CLU_020027_11_0_4"/>
<accession>G0A853</accession>
<reference evidence="4" key="6">
    <citation type="submission" date="2011-05" db="EMBL/GenBank/DDBJ databases">
        <title>Complete sequence of Collimonas fungivorans Ter331.</title>
        <authorList>
            <person name="Leveau J.H."/>
        </authorList>
    </citation>
    <scope>NUCLEOTIDE SEQUENCE [LARGE SCALE GENOMIC DNA]</scope>
    <source>
        <strain evidence="4">Ter331</strain>
    </source>
</reference>
<feature type="domain" description="Beta-lactamase-related" evidence="2">
    <location>
        <begin position="165"/>
        <end position="527"/>
    </location>
</feature>
<dbReference type="InterPro" id="IPR012338">
    <property type="entry name" value="Beta-lactam/transpept-like"/>
</dbReference>
<dbReference type="STRING" id="1005048.CFU_0288"/>
<evidence type="ECO:0000313" key="4">
    <source>
        <dbReference type="Proteomes" id="UP000008392"/>
    </source>
</evidence>
<dbReference type="EMBL" id="CP002745">
    <property type="protein sequence ID" value="AEK60126.1"/>
    <property type="molecule type" value="Genomic_DNA"/>
</dbReference>
<evidence type="ECO:0000313" key="3">
    <source>
        <dbReference type="EMBL" id="AEK60126.1"/>
    </source>
</evidence>
<gene>
    <name evidence="3" type="ordered locus">CFU_0288</name>
</gene>
<sequence length="549" mass="60266">MTECVVRSNRRTPMLDSSRPTARLTPDGDKPRTSAARAKLPLITIAESTLILASMRPSKLISGLSCSCVNVINDMTQSRFHQQAWTTMMQSIAIDNRSSRFRTGHPILMELPMTQSFSRRDILKSASGLLAAATMGGLLDKRAVAADVTPRASGKYIPNHAFAPVDRALQQAVDRKTVAGVVALGATDKGIVYQGAFGKADLDAGTPISMDSVFWLLSMSKAITATACMQLIEQGKLQIDQPASQVLPELKAPMVLDGFDAAGKPKLRPSKRPITVRHLLTHTSGYTYPVWSENILQYEKVTGMPDIAYSMNGAFTAPLEFDPGDRWEYGISLDWVGKLVEAVSDQSLEVYFREKIFNPLGMGNSGFLISSAQKKRVATMYNRQPDGSLKSAPFEMNQRPEFFSGGGGLFSTPRDYMAFLQMLVRGGTFNGSRILKPETVAMMFKNQIGDLNVVEMKSAQPAYSNSFDEFPGMGHKWGLSFDLNTQPGPHGRSAGSGSWAGLLNCYYWIDPVKHVTGALFTQLLPFFDERVVNLWGQVEEGIYGGLRRS</sequence>
<dbReference type="KEGG" id="cfu:CFU_0288"/>
<reference evidence="3 4" key="1">
    <citation type="journal article" date="2004" name="Environ. Microbiol.">
        <title>Phylogeny-function analysis of (meta)genomic libraries: screening for expression of ribosomal RNA genes by large-insert library fluorescent in situ hybridization (LIL-FISH).</title>
        <authorList>
            <person name="Leveau J.H."/>
            <person name="Gerards S."/>
            <person name="de Boer W."/>
            <person name="van Veen J.A."/>
        </authorList>
    </citation>
    <scope>NUCLEOTIDE SEQUENCE [LARGE SCALE GENOMIC DNA]</scope>
    <source>
        <strain evidence="3 4">Ter331</strain>
    </source>
</reference>
<dbReference type="SUPFAM" id="SSF56601">
    <property type="entry name" value="beta-lactamase/transpeptidase-like"/>
    <property type="match status" value="1"/>
</dbReference>
<protein>
    <submittedName>
        <fullName evidence="3">Twin-arginine translocation pathway signal</fullName>
    </submittedName>
</protein>
<dbReference type="InterPro" id="IPR001466">
    <property type="entry name" value="Beta-lactam-related"/>
</dbReference>
<evidence type="ECO:0000259" key="2">
    <source>
        <dbReference type="Pfam" id="PF00144"/>
    </source>
</evidence>
<dbReference type="AlphaFoldDB" id="G0A853"/>
<reference evidence="3 4" key="5">
    <citation type="journal article" date="2011" name="ISME J.">
        <title>Dual transcriptional profiling of a bacterial/fungal confrontation: Collimonas fungivorans versus Aspergillus niger.</title>
        <authorList>
            <person name="Mela F."/>
            <person name="Fritsche K."/>
            <person name="de Boer W."/>
            <person name="van Veen J.A."/>
            <person name="de Graaff L.H."/>
            <person name="van den Berg M."/>
            <person name="Leveau J.H."/>
        </authorList>
    </citation>
    <scope>NUCLEOTIDE SEQUENCE [LARGE SCALE GENOMIC DNA]</scope>
    <source>
        <strain evidence="3 4">Ter331</strain>
    </source>
</reference>
<dbReference type="Pfam" id="PF00144">
    <property type="entry name" value="Beta-lactamase"/>
    <property type="match status" value="1"/>
</dbReference>
<reference evidence="3 4" key="3">
    <citation type="journal article" date="2008" name="FEMS Microbiol. Ecol.">
        <title>Identification and characterization of genes underlying chitinolysis in Collimonas fungivorans Ter331.</title>
        <authorList>
            <person name="Fritsche K."/>
            <person name="de Boer W."/>
            <person name="Gerards S."/>
            <person name="van den Berg M."/>
            <person name="van Veen J.A."/>
            <person name="Leveau J.H."/>
        </authorList>
    </citation>
    <scope>NUCLEOTIDE SEQUENCE [LARGE SCALE GENOMIC DNA]</scope>
    <source>
        <strain evidence="3 4">Ter331</strain>
    </source>
</reference>
<dbReference type="Proteomes" id="UP000008392">
    <property type="component" value="Chromosome"/>
</dbReference>
<proteinExistence type="predicted"/>
<dbReference type="InterPro" id="IPR050789">
    <property type="entry name" value="Diverse_Enzym_Activities"/>
</dbReference>
<dbReference type="PANTHER" id="PTHR43283">
    <property type="entry name" value="BETA-LACTAMASE-RELATED"/>
    <property type="match status" value="1"/>
</dbReference>
<reference evidence="3 4" key="4">
    <citation type="journal article" date="2010" name="Environ. Microbiol.">
        <title>The bacterial genus Collimonas: mycophagy, weathering and other adaptive solutions to life in oligotrophic soil environments.</title>
        <authorList>
            <person name="Leveau J.H."/>
            <person name="Uroz S."/>
            <person name="de Boer W."/>
        </authorList>
    </citation>
    <scope>NUCLEOTIDE SEQUENCE [LARGE SCALE GENOMIC DNA]</scope>
    <source>
        <strain evidence="3 4">Ter331</strain>
    </source>
</reference>